<feature type="region of interest" description="Disordered" evidence="1">
    <location>
        <begin position="1"/>
        <end position="38"/>
    </location>
</feature>
<reference evidence="2 3" key="1">
    <citation type="submission" date="2024-04" db="EMBL/GenBank/DDBJ databases">
        <title>Phyllosticta paracitricarpa is synonymous to the EU quarantine fungus P. citricarpa based on phylogenomic analyses.</title>
        <authorList>
            <consortium name="Lawrence Berkeley National Laboratory"/>
            <person name="Van Ingen-Buijs V.A."/>
            <person name="Van Westerhoven A.C."/>
            <person name="Haridas S."/>
            <person name="Skiadas P."/>
            <person name="Martin F."/>
            <person name="Groenewald J.Z."/>
            <person name="Crous P.W."/>
            <person name="Seidl M.F."/>
        </authorList>
    </citation>
    <scope>NUCLEOTIDE SEQUENCE [LARGE SCALE GENOMIC DNA]</scope>
    <source>
        <strain evidence="2 3">CBS 123374</strain>
    </source>
</reference>
<proteinExistence type="predicted"/>
<protein>
    <submittedName>
        <fullName evidence="2">Uncharacterized protein</fullName>
    </submittedName>
</protein>
<evidence type="ECO:0000256" key="1">
    <source>
        <dbReference type="SAM" id="MobiDB-lite"/>
    </source>
</evidence>
<dbReference type="Proteomes" id="UP001492380">
    <property type="component" value="Unassembled WGS sequence"/>
</dbReference>
<keyword evidence="3" id="KW-1185">Reference proteome</keyword>
<organism evidence="2 3">
    <name type="scientific">Phyllosticta capitalensis</name>
    <dbReference type="NCBI Taxonomy" id="121624"/>
    <lineage>
        <taxon>Eukaryota</taxon>
        <taxon>Fungi</taxon>
        <taxon>Dikarya</taxon>
        <taxon>Ascomycota</taxon>
        <taxon>Pezizomycotina</taxon>
        <taxon>Dothideomycetes</taxon>
        <taxon>Dothideomycetes incertae sedis</taxon>
        <taxon>Botryosphaeriales</taxon>
        <taxon>Phyllostictaceae</taxon>
        <taxon>Phyllosticta</taxon>
    </lineage>
</organism>
<gene>
    <name evidence="2" type="ORF">HDK90DRAFT_463602</name>
</gene>
<name>A0ABR1YUS5_9PEZI</name>
<sequence>MPQQDQEMVLFGRSTDSGSTLSRALPDWSNATEKQQSDVQEKTKRAVPACMTHQCHAACIKKRVFVRLQQVRHVRYPGCQAHTNPRRSRPSFQGCKTSPCYKVQISLLLSPATLNDLPWGKQTRKRRTLPRTRRPNLSLPCPRHPRLDLTTTNKNFLPPRRRLPFSAGRCLSSGFAKPCLDRRRTERSFEGSTRDSAILAVVQVVLLPPANDLHAAVSRPVARTVSVSDLDLHASQPSTSQPHVSPSPRLSILPSAQLPLSA</sequence>
<comment type="caution">
    <text evidence="2">The sequence shown here is derived from an EMBL/GenBank/DDBJ whole genome shotgun (WGS) entry which is preliminary data.</text>
</comment>
<feature type="compositionally biased region" description="Basic residues" evidence="1">
    <location>
        <begin position="124"/>
        <end position="134"/>
    </location>
</feature>
<accession>A0ABR1YUS5</accession>
<evidence type="ECO:0000313" key="2">
    <source>
        <dbReference type="EMBL" id="KAK8239949.1"/>
    </source>
</evidence>
<feature type="region of interest" description="Disordered" evidence="1">
    <location>
        <begin position="124"/>
        <end position="155"/>
    </location>
</feature>
<evidence type="ECO:0000313" key="3">
    <source>
        <dbReference type="Proteomes" id="UP001492380"/>
    </source>
</evidence>
<dbReference type="EMBL" id="JBBWRZ010000003">
    <property type="protein sequence ID" value="KAK8239949.1"/>
    <property type="molecule type" value="Genomic_DNA"/>
</dbReference>